<dbReference type="Pfam" id="PF04663">
    <property type="entry name" value="Phenol_monoox"/>
    <property type="match status" value="1"/>
</dbReference>
<dbReference type="Gene3D" id="3.10.20.560">
    <property type="entry name" value="Phenol hydroxylase"/>
    <property type="match status" value="1"/>
</dbReference>
<dbReference type="RefSeq" id="WP_159902261.1">
    <property type="nucleotide sequence ID" value="NZ_BAABFX010000025.1"/>
</dbReference>
<sequence length="108" mass="12412">MAVKSIGTYDFPSRSRQELYGDDQLVHLWFQGNMWFCAAACFRAPKAMTWGDFWNGLVVPYAEEDPDFDPAAQRVWTLHGEQFTPRDDQTLEEIGVEHKDVIGMRVVA</sequence>
<dbReference type="Proteomes" id="UP001500390">
    <property type="component" value="Unassembled WGS sequence"/>
</dbReference>
<evidence type="ECO:0000313" key="1">
    <source>
        <dbReference type="EMBL" id="GAA4394425.1"/>
    </source>
</evidence>
<organism evidence="1 2">
    <name type="scientific">Ornithinibacter aureus</name>
    <dbReference type="NCBI Taxonomy" id="622664"/>
    <lineage>
        <taxon>Bacteria</taxon>
        <taxon>Bacillati</taxon>
        <taxon>Actinomycetota</taxon>
        <taxon>Actinomycetes</taxon>
        <taxon>Micrococcales</taxon>
        <taxon>Intrasporangiaceae</taxon>
        <taxon>Ornithinibacter</taxon>
    </lineage>
</organism>
<gene>
    <name evidence="1" type="ORF">GCM10023153_15490</name>
</gene>
<accession>A0ABP8JQC6</accession>
<comment type="caution">
    <text evidence="1">The sequence shown here is derived from an EMBL/GenBank/DDBJ whole genome shotgun (WGS) entry which is preliminary data.</text>
</comment>
<dbReference type="InterPro" id="IPR006756">
    <property type="entry name" value="Phenol_hydroxylase"/>
</dbReference>
<dbReference type="EMBL" id="BAABFX010000025">
    <property type="protein sequence ID" value="GAA4394425.1"/>
    <property type="molecule type" value="Genomic_DNA"/>
</dbReference>
<evidence type="ECO:0008006" key="3">
    <source>
        <dbReference type="Google" id="ProtNLM"/>
    </source>
</evidence>
<protein>
    <recommendedName>
        <fullName evidence="3">Phenol hydroxylase</fullName>
    </recommendedName>
</protein>
<keyword evidence="2" id="KW-1185">Reference proteome</keyword>
<dbReference type="InterPro" id="IPR043010">
    <property type="entry name" value="Phenol_hydroxylase_sf"/>
</dbReference>
<reference evidence="2" key="1">
    <citation type="journal article" date="2019" name="Int. J. Syst. Evol. Microbiol.">
        <title>The Global Catalogue of Microorganisms (GCM) 10K type strain sequencing project: providing services to taxonomists for standard genome sequencing and annotation.</title>
        <authorList>
            <consortium name="The Broad Institute Genomics Platform"/>
            <consortium name="The Broad Institute Genome Sequencing Center for Infectious Disease"/>
            <person name="Wu L."/>
            <person name="Ma J."/>
        </authorList>
    </citation>
    <scope>NUCLEOTIDE SEQUENCE [LARGE SCALE GENOMIC DNA]</scope>
    <source>
        <strain evidence="2">JCM 17738</strain>
    </source>
</reference>
<name>A0ABP8JQC6_9MICO</name>
<evidence type="ECO:0000313" key="2">
    <source>
        <dbReference type="Proteomes" id="UP001500390"/>
    </source>
</evidence>
<proteinExistence type="predicted"/>